<proteinExistence type="predicted"/>
<evidence type="ECO:0000256" key="1">
    <source>
        <dbReference type="SAM" id="MobiDB-lite"/>
    </source>
</evidence>
<organism evidence="3 4">
    <name type="scientific">Araneus ventricosus</name>
    <name type="common">Orbweaver spider</name>
    <name type="synonym">Epeira ventricosa</name>
    <dbReference type="NCBI Taxonomy" id="182803"/>
    <lineage>
        <taxon>Eukaryota</taxon>
        <taxon>Metazoa</taxon>
        <taxon>Ecdysozoa</taxon>
        <taxon>Arthropoda</taxon>
        <taxon>Chelicerata</taxon>
        <taxon>Arachnida</taxon>
        <taxon>Araneae</taxon>
        <taxon>Araneomorphae</taxon>
        <taxon>Entelegynae</taxon>
        <taxon>Araneoidea</taxon>
        <taxon>Araneidae</taxon>
        <taxon>Araneus</taxon>
    </lineage>
</organism>
<reference evidence="3 4" key="1">
    <citation type="journal article" date="2019" name="Sci. Rep.">
        <title>Orb-weaving spider Araneus ventricosus genome elucidates the spidroin gene catalogue.</title>
        <authorList>
            <person name="Kono N."/>
            <person name="Nakamura H."/>
            <person name="Ohtoshi R."/>
            <person name="Moran D.A.P."/>
            <person name="Shinohara A."/>
            <person name="Yoshida Y."/>
            <person name="Fujiwara M."/>
            <person name="Mori M."/>
            <person name="Tomita M."/>
            <person name="Arakawa K."/>
        </authorList>
    </citation>
    <scope>NUCLEOTIDE SEQUENCE [LARGE SCALE GENOMIC DNA]</scope>
</reference>
<gene>
    <name evidence="3" type="ORF">AVEN_108141_1</name>
    <name evidence="2" type="ORF">AVEN_95358_1</name>
</gene>
<sequence length="122" mass="14275">MTRMASELALPLHTSGRTLGPLKYDTNAKFRDKKRICPFFFKNKERERRQKLMELLLLVEVVNLAKQLDLDVDRNDIYEMLDSHSRELNVDELSETHEQVTSVDAATSNPDPQKNKYRLQAR</sequence>
<name>A0A4Y2P9T0_ARAVE</name>
<feature type="compositionally biased region" description="Polar residues" evidence="1">
    <location>
        <begin position="99"/>
        <end position="112"/>
    </location>
</feature>
<evidence type="ECO:0000313" key="4">
    <source>
        <dbReference type="Proteomes" id="UP000499080"/>
    </source>
</evidence>
<protein>
    <submittedName>
        <fullName evidence="3">Uncharacterized protein</fullName>
    </submittedName>
</protein>
<dbReference type="EMBL" id="BGPR01010635">
    <property type="protein sequence ID" value="GBN47200.1"/>
    <property type="molecule type" value="Genomic_DNA"/>
</dbReference>
<accession>A0A4Y2P9T0</accession>
<evidence type="ECO:0000313" key="3">
    <source>
        <dbReference type="EMBL" id="GBN47200.1"/>
    </source>
</evidence>
<dbReference type="EMBL" id="BGPR01010634">
    <property type="protein sequence ID" value="GBN47195.1"/>
    <property type="molecule type" value="Genomic_DNA"/>
</dbReference>
<feature type="region of interest" description="Disordered" evidence="1">
    <location>
        <begin position="92"/>
        <end position="122"/>
    </location>
</feature>
<dbReference type="Proteomes" id="UP000499080">
    <property type="component" value="Unassembled WGS sequence"/>
</dbReference>
<comment type="caution">
    <text evidence="3">The sequence shown here is derived from an EMBL/GenBank/DDBJ whole genome shotgun (WGS) entry which is preliminary data.</text>
</comment>
<keyword evidence="4" id="KW-1185">Reference proteome</keyword>
<evidence type="ECO:0000313" key="2">
    <source>
        <dbReference type="EMBL" id="GBN47195.1"/>
    </source>
</evidence>
<dbReference type="AlphaFoldDB" id="A0A4Y2P9T0"/>